<dbReference type="EMBL" id="CP036339">
    <property type="protein sequence ID" value="QDT76154.1"/>
    <property type="molecule type" value="Genomic_DNA"/>
</dbReference>
<name>A0A517U6B0_9BACT</name>
<keyword evidence="1" id="KW-0460">Magnesium</keyword>
<evidence type="ECO:0000259" key="2">
    <source>
        <dbReference type="Pfam" id="PF01850"/>
    </source>
</evidence>
<dbReference type="InterPro" id="IPR002716">
    <property type="entry name" value="PIN_dom"/>
</dbReference>
<dbReference type="Pfam" id="PF01850">
    <property type="entry name" value="PIN"/>
    <property type="match status" value="1"/>
</dbReference>
<dbReference type="Gene3D" id="3.40.50.1010">
    <property type="entry name" value="5'-nuclease"/>
    <property type="match status" value="1"/>
</dbReference>
<dbReference type="PANTHER" id="PTHR35901">
    <property type="entry name" value="RIBONUCLEASE VAPC3"/>
    <property type="match status" value="1"/>
</dbReference>
<dbReference type="AlphaFoldDB" id="A0A517U6B0"/>
<evidence type="ECO:0000256" key="1">
    <source>
        <dbReference type="ARBA" id="ARBA00022842"/>
    </source>
</evidence>
<keyword evidence="4" id="KW-1185">Reference proteome</keyword>
<organism evidence="3 4">
    <name type="scientific">Lacipirellula limnantheis</name>
    <dbReference type="NCBI Taxonomy" id="2528024"/>
    <lineage>
        <taxon>Bacteria</taxon>
        <taxon>Pseudomonadati</taxon>
        <taxon>Planctomycetota</taxon>
        <taxon>Planctomycetia</taxon>
        <taxon>Pirellulales</taxon>
        <taxon>Lacipirellulaceae</taxon>
        <taxon>Lacipirellula</taxon>
    </lineage>
</organism>
<proteinExistence type="predicted"/>
<dbReference type="SUPFAM" id="SSF88723">
    <property type="entry name" value="PIN domain-like"/>
    <property type="match status" value="1"/>
</dbReference>
<dbReference type="InterPro" id="IPR051619">
    <property type="entry name" value="TypeII_TA_RNase_PINc/VapC"/>
</dbReference>
<dbReference type="OrthoDB" id="9798446at2"/>
<dbReference type="PANTHER" id="PTHR35901:SF1">
    <property type="entry name" value="EXONUCLEASE VAPC9"/>
    <property type="match status" value="1"/>
</dbReference>
<gene>
    <name evidence="3" type="ORF">I41_53990</name>
</gene>
<evidence type="ECO:0000313" key="3">
    <source>
        <dbReference type="EMBL" id="QDT76154.1"/>
    </source>
</evidence>
<accession>A0A517U6B0</accession>
<feature type="domain" description="PIN" evidence="2">
    <location>
        <begin position="4"/>
        <end position="126"/>
    </location>
</feature>
<dbReference type="KEGG" id="llh:I41_53990"/>
<dbReference type="RefSeq" id="WP_145435898.1">
    <property type="nucleotide sequence ID" value="NZ_CP036339.1"/>
</dbReference>
<evidence type="ECO:0000313" key="4">
    <source>
        <dbReference type="Proteomes" id="UP000317909"/>
    </source>
</evidence>
<dbReference type="InterPro" id="IPR029060">
    <property type="entry name" value="PIN-like_dom_sf"/>
</dbReference>
<protein>
    <recommendedName>
        <fullName evidence="2">PIN domain-containing protein</fullName>
    </recommendedName>
</protein>
<dbReference type="Proteomes" id="UP000317909">
    <property type="component" value="Chromosome"/>
</dbReference>
<reference evidence="3 4" key="1">
    <citation type="submission" date="2019-02" db="EMBL/GenBank/DDBJ databases">
        <title>Deep-cultivation of Planctomycetes and their phenomic and genomic characterization uncovers novel biology.</title>
        <authorList>
            <person name="Wiegand S."/>
            <person name="Jogler M."/>
            <person name="Boedeker C."/>
            <person name="Pinto D."/>
            <person name="Vollmers J."/>
            <person name="Rivas-Marin E."/>
            <person name="Kohn T."/>
            <person name="Peeters S.H."/>
            <person name="Heuer A."/>
            <person name="Rast P."/>
            <person name="Oberbeckmann S."/>
            <person name="Bunk B."/>
            <person name="Jeske O."/>
            <person name="Meyerdierks A."/>
            <person name="Storesund J.E."/>
            <person name="Kallscheuer N."/>
            <person name="Luecker S."/>
            <person name="Lage O.M."/>
            <person name="Pohl T."/>
            <person name="Merkel B.J."/>
            <person name="Hornburger P."/>
            <person name="Mueller R.-W."/>
            <person name="Bruemmer F."/>
            <person name="Labrenz M."/>
            <person name="Spormann A.M."/>
            <person name="Op den Camp H."/>
            <person name="Overmann J."/>
            <person name="Amann R."/>
            <person name="Jetten M.S.M."/>
            <person name="Mascher T."/>
            <person name="Medema M.H."/>
            <person name="Devos D.P."/>
            <person name="Kaster A.-K."/>
            <person name="Ovreas L."/>
            <person name="Rohde M."/>
            <person name="Galperin M.Y."/>
            <person name="Jogler C."/>
        </authorList>
    </citation>
    <scope>NUCLEOTIDE SEQUENCE [LARGE SCALE GENOMIC DNA]</scope>
    <source>
        <strain evidence="3 4">I41</strain>
    </source>
</reference>
<sequence>MLAVVVDASATLAWLFGEGDPADWLEANLSSMTLSAPALWRLEVVNAIVIKERRKQITQSQDEELLTILDALPIAIVQSQNEPSLLSLANLARTHQLTAYDAAYLDLARSERASLLTLDANLIDAAQRINVPLIAMQ</sequence>
<dbReference type="CDD" id="cd09873">
    <property type="entry name" value="PIN_Pae0151-like"/>
    <property type="match status" value="1"/>
</dbReference>
<dbReference type="InterPro" id="IPR044153">
    <property type="entry name" value="PIN_Pae0151-like"/>
</dbReference>